<proteinExistence type="predicted"/>
<dbReference type="Gene3D" id="3.40.50.11010">
    <property type="match status" value="1"/>
</dbReference>
<dbReference type="GO" id="GO:0016740">
    <property type="term" value="F:transferase activity"/>
    <property type="evidence" value="ECO:0007669"/>
    <property type="project" value="UniProtKB-KW"/>
</dbReference>
<gene>
    <name evidence="1" type="ORF">FW778_13505</name>
</gene>
<keyword evidence="1" id="KW-0808">Transferase</keyword>
<dbReference type="AlphaFoldDB" id="A0A5J5IFM8"/>
<reference evidence="1 2" key="1">
    <citation type="submission" date="2019-09" db="EMBL/GenBank/DDBJ databases">
        <title>Draft genome sequence of Ginsengibacter sp. BR5-29.</title>
        <authorList>
            <person name="Im W.-T."/>
        </authorList>
    </citation>
    <scope>NUCLEOTIDE SEQUENCE [LARGE SCALE GENOMIC DNA]</scope>
    <source>
        <strain evidence="1 2">BR5-29</strain>
    </source>
</reference>
<comment type="caution">
    <text evidence="1">The sequence shown here is derived from an EMBL/GenBank/DDBJ whole genome shotgun (WGS) entry which is preliminary data.</text>
</comment>
<dbReference type="Gene3D" id="3.40.50.2000">
    <property type="entry name" value="Glycogen Phosphorylase B"/>
    <property type="match status" value="1"/>
</dbReference>
<name>A0A5J5IFM8_9BACT</name>
<dbReference type="SUPFAM" id="SSF53756">
    <property type="entry name" value="UDP-Glycosyltransferase/glycogen phosphorylase"/>
    <property type="match status" value="1"/>
</dbReference>
<keyword evidence="2" id="KW-1185">Reference proteome</keyword>
<dbReference type="CDD" id="cd04950">
    <property type="entry name" value="GT4_TuaH-like"/>
    <property type="match status" value="1"/>
</dbReference>
<protein>
    <submittedName>
        <fullName evidence="1">Glycosyltransferase family 1 protein</fullName>
    </submittedName>
</protein>
<organism evidence="1 2">
    <name type="scientific">Ginsengibacter hankyongi</name>
    <dbReference type="NCBI Taxonomy" id="2607284"/>
    <lineage>
        <taxon>Bacteria</taxon>
        <taxon>Pseudomonadati</taxon>
        <taxon>Bacteroidota</taxon>
        <taxon>Chitinophagia</taxon>
        <taxon>Chitinophagales</taxon>
        <taxon>Chitinophagaceae</taxon>
        <taxon>Ginsengibacter</taxon>
    </lineage>
</organism>
<evidence type="ECO:0000313" key="1">
    <source>
        <dbReference type="EMBL" id="KAA9038569.1"/>
    </source>
</evidence>
<accession>A0A5J5IFM8</accession>
<dbReference type="Proteomes" id="UP000326903">
    <property type="component" value="Unassembled WGS sequence"/>
</dbReference>
<dbReference type="RefSeq" id="WP_150415290.1">
    <property type="nucleotide sequence ID" value="NZ_VYQF01000003.1"/>
</dbReference>
<dbReference type="EMBL" id="VYQF01000003">
    <property type="protein sequence ID" value="KAA9038569.1"/>
    <property type="molecule type" value="Genomic_DNA"/>
</dbReference>
<dbReference type="Pfam" id="PF13692">
    <property type="entry name" value="Glyco_trans_1_4"/>
    <property type="match status" value="1"/>
</dbReference>
<sequence>MDLICFSHIRWDFVYQRPQHLLTRFAFYNRVFIIEESLLDGKSNYYDIVDQKENNVFVIKLYLSRELHEDQKDDMIRRLIDAFMSAKNIHQYILWYYTPMALAYSGHLQPKLTVYDCMDELSAFKFAHPELKKYEARLFSLADLVFTGGHSLYEAKKHLHQNIYPFPSSIDKAHFVTARNELTQPADQKDIPYPRIGFYGVIDERLHIKLIEQMADMRPDWHFILIGPVIKIDPATLPQRNNIHYLGGKEYQELPVYLSGWDIAMLPFEINESTKYISPTKTPEYLAGGKPVISTPITDVVNPYGQKGLVHIADNATGFIDAAEKIFACRDNKAWLKAVDEFLADMSWNNTWHQMSELMENALAKKSIDLVPKIKAYV</sequence>
<evidence type="ECO:0000313" key="2">
    <source>
        <dbReference type="Proteomes" id="UP000326903"/>
    </source>
</evidence>